<organism evidence="1 2">
    <name type="scientific">Batillaria attramentaria</name>
    <dbReference type="NCBI Taxonomy" id="370345"/>
    <lineage>
        <taxon>Eukaryota</taxon>
        <taxon>Metazoa</taxon>
        <taxon>Spiralia</taxon>
        <taxon>Lophotrochozoa</taxon>
        <taxon>Mollusca</taxon>
        <taxon>Gastropoda</taxon>
        <taxon>Caenogastropoda</taxon>
        <taxon>Sorbeoconcha</taxon>
        <taxon>Cerithioidea</taxon>
        <taxon>Batillariidae</taxon>
        <taxon>Batillaria</taxon>
    </lineage>
</organism>
<evidence type="ECO:0000313" key="1">
    <source>
        <dbReference type="EMBL" id="KAK7507603.1"/>
    </source>
</evidence>
<name>A0ABD0M8N2_9CAEN</name>
<dbReference type="AlphaFoldDB" id="A0ABD0M8N2"/>
<sequence>VRNPAQLSNRAKFEFAGTLEPPGLGQDMTSAVQVETSVKHRMREVEVKPTEER</sequence>
<dbReference type="Proteomes" id="UP001519460">
    <property type="component" value="Unassembled WGS sequence"/>
</dbReference>
<gene>
    <name evidence="1" type="ORF">BaRGS_00001538</name>
</gene>
<protein>
    <submittedName>
        <fullName evidence="1">Uncharacterized protein</fullName>
    </submittedName>
</protein>
<feature type="non-terminal residue" evidence="1">
    <location>
        <position position="1"/>
    </location>
</feature>
<keyword evidence="2" id="KW-1185">Reference proteome</keyword>
<accession>A0ABD0M8N2</accession>
<reference evidence="1 2" key="1">
    <citation type="journal article" date="2023" name="Sci. Data">
        <title>Genome assembly of the Korean intertidal mud-creeper Batillaria attramentaria.</title>
        <authorList>
            <person name="Patra A.K."/>
            <person name="Ho P.T."/>
            <person name="Jun S."/>
            <person name="Lee S.J."/>
            <person name="Kim Y."/>
            <person name="Won Y.J."/>
        </authorList>
    </citation>
    <scope>NUCLEOTIDE SEQUENCE [LARGE SCALE GENOMIC DNA]</scope>
    <source>
        <strain evidence="1">Wonlab-2016</strain>
    </source>
</reference>
<dbReference type="EMBL" id="JACVVK020000004">
    <property type="protein sequence ID" value="KAK7507603.1"/>
    <property type="molecule type" value="Genomic_DNA"/>
</dbReference>
<proteinExistence type="predicted"/>
<comment type="caution">
    <text evidence="1">The sequence shown here is derived from an EMBL/GenBank/DDBJ whole genome shotgun (WGS) entry which is preliminary data.</text>
</comment>
<evidence type="ECO:0000313" key="2">
    <source>
        <dbReference type="Proteomes" id="UP001519460"/>
    </source>
</evidence>